<dbReference type="FunFam" id="3.40.190.290:FF:000001">
    <property type="entry name" value="Transcriptional regulator, LysR family"/>
    <property type="match status" value="1"/>
</dbReference>
<dbReference type="CDD" id="cd08422">
    <property type="entry name" value="PBP2_CrgA_like"/>
    <property type="match status" value="1"/>
</dbReference>
<proteinExistence type="inferred from homology"/>
<dbReference type="GO" id="GO:0043565">
    <property type="term" value="F:sequence-specific DNA binding"/>
    <property type="evidence" value="ECO:0007669"/>
    <property type="project" value="TreeGrafter"/>
</dbReference>
<accession>A0A289GIH6</accession>
<dbReference type="InterPro" id="IPR036388">
    <property type="entry name" value="WH-like_DNA-bd_sf"/>
</dbReference>
<dbReference type="EMBL" id="CP034673">
    <property type="protein sequence ID" value="AZS26567.1"/>
    <property type="molecule type" value="Genomic_DNA"/>
</dbReference>
<dbReference type="GO" id="GO:0006351">
    <property type="term" value="P:DNA-templated transcription"/>
    <property type="evidence" value="ECO:0007669"/>
    <property type="project" value="TreeGrafter"/>
</dbReference>
<dbReference type="SUPFAM" id="SSF53850">
    <property type="entry name" value="Periplasmic binding protein-like II"/>
    <property type="match status" value="1"/>
</dbReference>
<dbReference type="InterPro" id="IPR036390">
    <property type="entry name" value="WH_DNA-bd_sf"/>
</dbReference>
<organism evidence="5 6">
    <name type="scientific">Vibrio anguillarum</name>
    <name type="common">Listonella anguillarum</name>
    <dbReference type="NCBI Taxonomy" id="55601"/>
    <lineage>
        <taxon>Bacteria</taxon>
        <taxon>Pseudomonadati</taxon>
        <taxon>Pseudomonadota</taxon>
        <taxon>Gammaproteobacteria</taxon>
        <taxon>Vibrionales</taxon>
        <taxon>Vibrionaceae</taxon>
        <taxon>Vibrio</taxon>
    </lineage>
</organism>
<protein>
    <submittedName>
        <fullName evidence="5">LysR family transcriptional regulator</fullName>
    </submittedName>
</protein>
<comment type="similarity">
    <text evidence="1">Belongs to the LysR transcriptional regulatory family.</text>
</comment>
<dbReference type="PROSITE" id="PS50931">
    <property type="entry name" value="HTH_LYSR"/>
    <property type="match status" value="1"/>
</dbReference>
<evidence type="ECO:0000256" key="1">
    <source>
        <dbReference type="ARBA" id="ARBA00009437"/>
    </source>
</evidence>
<dbReference type="InterPro" id="IPR005119">
    <property type="entry name" value="LysR_subst-bd"/>
</dbReference>
<dbReference type="Gene3D" id="3.40.190.290">
    <property type="match status" value="1"/>
</dbReference>
<evidence type="ECO:0000313" key="5">
    <source>
        <dbReference type="EMBL" id="AZS26567.1"/>
    </source>
</evidence>
<name>A0A289GIH6_VIBAN</name>
<dbReference type="Pfam" id="PF00126">
    <property type="entry name" value="HTH_1"/>
    <property type="match status" value="1"/>
</dbReference>
<dbReference type="PANTHER" id="PTHR30537:SF35">
    <property type="entry name" value="TRANSCRIPTIONAL REGULATORY PROTEIN"/>
    <property type="match status" value="1"/>
</dbReference>
<dbReference type="Proteomes" id="UP000256923">
    <property type="component" value="Chromosome 2"/>
</dbReference>
<keyword evidence="4" id="KW-0804">Transcription</keyword>
<dbReference type="InterPro" id="IPR058163">
    <property type="entry name" value="LysR-type_TF_proteobact-type"/>
</dbReference>
<evidence type="ECO:0000313" key="6">
    <source>
        <dbReference type="Proteomes" id="UP000256923"/>
    </source>
</evidence>
<dbReference type="SUPFAM" id="SSF46785">
    <property type="entry name" value="Winged helix' DNA-binding domain"/>
    <property type="match status" value="1"/>
</dbReference>
<dbReference type="InterPro" id="IPR000847">
    <property type="entry name" value="LysR_HTH_N"/>
</dbReference>
<evidence type="ECO:0000256" key="3">
    <source>
        <dbReference type="ARBA" id="ARBA00023125"/>
    </source>
</evidence>
<dbReference type="AlphaFoldDB" id="A0A289GIH6"/>
<keyword evidence="2" id="KW-0805">Transcription regulation</keyword>
<evidence type="ECO:0000256" key="4">
    <source>
        <dbReference type="ARBA" id="ARBA00023163"/>
    </source>
</evidence>
<dbReference type="RefSeq" id="WP_019283137.1">
    <property type="nucleotide sequence ID" value="NZ_CP023055.1"/>
</dbReference>
<keyword evidence="3" id="KW-0238">DNA-binding</keyword>
<sequence>MDKLTAAQVFLDIAITQSFTATAERLDISRPMVTRHVETMETWLQARLLNRTTRKVSLTSAGVQCLDAIKLWVEQAQQLEHQLMDQQSLSGKIRIATSMSFGFSQLIPAVKPFLNTHPNIEIDIDVQDKTADLIAERIDLAIRIAADPDPSLIGRPIAQCDSVLVASPDYLMRCEPIVTPSDLSQHRCLGYKNFERHIWHLKQDDKHQSVEVPCQLTANEATTLLHAAIHGMGVALQPTYLAKGALERGDLQQVLAHWQPKKMDIYALYPSRRHLSPAVRALIDHLKEYFMHHDWQTICL</sequence>
<evidence type="ECO:0000256" key="2">
    <source>
        <dbReference type="ARBA" id="ARBA00023015"/>
    </source>
</evidence>
<dbReference type="Gene3D" id="1.10.10.10">
    <property type="entry name" value="Winged helix-like DNA-binding domain superfamily/Winged helix DNA-binding domain"/>
    <property type="match status" value="1"/>
</dbReference>
<reference evidence="5 6" key="1">
    <citation type="submission" date="2018-12" db="EMBL/GenBank/DDBJ databases">
        <title>Characterization and Draft Genome of Vibrio anguillarum J360 Marine Pathogen Isolated from an Outbreak in Lumpfish (Cyclopterus lumpus).</title>
        <authorList>
            <person name="Vasquez J.I."/>
            <person name="Cao T."/>
            <person name="Chakraborty S."/>
            <person name="Gnanagobal H."/>
            <person name="Wescot J."/>
            <person name="Boyce D."/>
            <person name="Santander J."/>
        </authorList>
    </citation>
    <scope>NUCLEOTIDE SEQUENCE [LARGE SCALE GENOMIC DNA]</scope>
    <source>
        <strain evidence="5 6">J360</strain>
    </source>
</reference>
<gene>
    <name evidence="5" type="ORF">DYL72_16320</name>
</gene>
<dbReference type="PANTHER" id="PTHR30537">
    <property type="entry name" value="HTH-TYPE TRANSCRIPTIONAL REGULATOR"/>
    <property type="match status" value="1"/>
</dbReference>
<dbReference type="Pfam" id="PF03466">
    <property type="entry name" value="LysR_substrate"/>
    <property type="match status" value="1"/>
</dbReference>
<dbReference type="GO" id="GO:0003700">
    <property type="term" value="F:DNA-binding transcription factor activity"/>
    <property type="evidence" value="ECO:0007669"/>
    <property type="project" value="InterPro"/>
</dbReference>